<feature type="domain" description="Sulfotransferase" evidence="4">
    <location>
        <begin position="72"/>
        <end position="331"/>
    </location>
</feature>
<dbReference type="SUPFAM" id="SSF52540">
    <property type="entry name" value="P-loop containing nucleoside triphosphate hydrolases"/>
    <property type="match status" value="1"/>
</dbReference>
<name>A0A2P5B9D5_TREOI</name>
<dbReference type="Gene3D" id="3.40.50.300">
    <property type="entry name" value="P-loop containing nucleotide triphosphate hydrolases"/>
    <property type="match status" value="1"/>
</dbReference>
<evidence type="ECO:0000313" key="5">
    <source>
        <dbReference type="EMBL" id="PON45392.1"/>
    </source>
</evidence>
<evidence type="ECO:0000259" key="4">
    <source>
        <dbReference type="Pfam" id="PF00685"/>
    </source>
</evidence>
<reference evidence="6" key="1">
    <citation type="submission" date="2016-06" db="EMBL/GenBank/DDBJ databases">
        <title>Parallel loss of symbiosis genes in relatives of nitrogen-fixing non-legume Parasponia.</title>
        <authorList>
            <person name="Van Velzen R."/>
            <person name="Holmer R."/>
            <person name="Bu F."/>
            <person name="Rutten L."/>
            <person name="Van Zeijl A."/>
            <person name="Liu W."/>
            <person name="Santuari L."/>
            <person name="Cao Q."/>
            <person name="Sharma T."/>
            <person name="Shen D."/>
            <person name="Roswanjaya Y."/>
            <person name="Wardhani T."/>
            <person name="Kalhor M.S."/>
            <person name="Jansen J."/>
            <person name="Van den Hoogen J."/>
            <person name="Gungor B."/>
            <person name="Hartog M."/>
            <person name="Hontelez J."/>
            <person name="Verver J."/>
            <person name="Yang W.-C."/>
            <person name="Schijlen E."/>
            <person name="Repin R."/>
            <person name="Schilthuizen M."/>
            <person name="Schranz E."/>
            <person name="Heidstra R."/>
            <person name="Miyata K."/>
            <person name="Fedorova E."/>
            <person name="Kohlen W."/>
            <person name="Bisseling T."/>
            <person name="Smit S."/>
            <person name="Geurts R."/>
        </authorList>
    </citation>
    <scope>NUCLEOTIDE SEQUENCE [LARGE SCALE GENOMIC DNA]</scope>
    <source>
        <strain evidence="6">cv. RG33-2</strain>
    </source>
</reference>
<keyword evidence="6" id="KW-1185">Reference proteome</keyword>
<evidence type="ECO:0000256" key="3">
    <source>
        <dbReference type="RuleBase" id="RU361155"/>
    </source>
</evidence>
<dbReference type="STRING" id="63057.A0A2P5B9D5"/>
<evidence type="ECO:0000313" key="6">
    <source>
        <dbReference type="Proteomes" id="UP000237000"/>
    </source>
</evidence>
<dbReference type="GO" id="GO:0008146">
    <property type="term" value="F:sulfotransferase activity"/>
    <property type="evidence" value="ECO:0007669"/>
    <property type="project" value="InterPro"/>
</dbReference>
<accession>A0A2P5B9D5</accession>
<protein>
    <recommendedName>
        <fullName evidence="3">Sulfotransferase</fullName>
        <ecNumber evidence="3">2.8.2.-</ecNumber>
    </recommendedName>
</protein>
<gene>
    <name evidence="5" type="ORF">TorRG33x02_328840</name>
</gene>
<proteinExistence type="inferred from homology"/>
<dbReference type="OrthoDB" id="205623at2759"/>
<sequence length="335" mass="38776">MILMESSTAQEHGNEMSDDQIDQDQQELFLSQLTKTKGWLGSSGLSFYQGFWCPSKIVPNIISFQNHFKSHDQDIILASKPKSGTTWLKALLFSIVNRANTSLSNTPLLRSNPHELVPFFEFTLYANNNKIPDLSTIPFPRLFSTHIPYDSLPKSIKESKCRILYICRNPLDTIVSHWHFANQADHLNHISKWTLEEFVDVYCKGEEVFGPFWDHILGYWKQSLEHPQKMMFFKYEDLKKDTKTQVRKLAEFVGYPFSVEEESLGIVDEILKLCSLKNLKDLDVNKHGKFMPYFENKSYFRKGEVGDWVNHVSPTMADQVEKLIHEKLSSSGLTL</sequence>
<dbReference type="InterPro" id="IPR027417">
    <property type="entry name" value="P-loop_NTPase"/>
</dbReference>
<dbReference type="EC" id="2.8.2.-" evidence="3"/>
<comment type="caution">
    <text evidence="5">The sequence shown here is derived from an EMBL/GenBank/DDBJ whole genome shotgun (WGS) entry which is preliminary data.</text>
</comment>
<dbReference type="FunCoup" id="A0A2P5B9D5">
    <property type="interactions" value="21"/>
</dbReference>
<keyword evidence="2 3" id="KW-0808">Transferase</keyword>
<dbReference type="InterPro" id="IPR000863">
    <property type="entry name" value="Sulfotransferase_dom"/>
</dbReference>
<dbReference type="Pfam" id="PF00685">
    <property type="entry name" value="Sulfotransfer_1"/>
    <property type="match status" value="1"/>
</dbReference>
<comment type="similarity">
    <text evidence="1 3">Belongs to the sulfotransferase 1 family.</text>
</comment>
<evidence type="ECO:0000256" key="2">
    <source>
        <dbReference type="ARBA" id="ARBA00022679"/>
    </source>
</evidence>
<dbReference type="EMBL" id="JXTC01000574">
    <property type="protein sequence ID" value="PON45392.1"/>
    <property type="molecule type" value="Genomic_DNA"/>
</dbReference>
<evidence type="ECO:0000256" key="1">
    <source>
        <dbReference type="ARBA" id="ARBA00005771"/>
    </source>
</evidence>
<organism evidence="5 6">
    <name type="scientific">Trema orientale</name>
    <name type="common">Charcoal tree</name>
    <name type="synonym">Celtis orientalis</name>
    <dbReference type="NCBI Taxonomy" id="63057"/>
    <lineage>
        <taxon>Eukaryota</taxon>
        <taxon>Viridiplantae</taxon>
        <taxon>Streptophyta</taxon>
        <taxon>Embryophyta</taxon>
        <taxon>Tracheophyta</taxon>
        <taxon>Spermatophyta</taxon>
        <taxon>Magnoliopsida</taxon>
        <taxon>eudicotyledons</taxon>
        <taxon>Gunneridae</taxon>
        <taxon>Pentapetalae</taxon>
        <taxon>rosids</taxon>
        <taxon>fabids</taxon>
        <taxon>Rosales</taxon>
        <taxon>Cannabaceae</taxon>
        <taxon>Trema</taxon>
    </lineage>
</organism>
<dbReference type="PANTHER" id="PTHR11783">
    <property type="entry name" value="SULFOTRANSFERASE SULT"/>
    <property type="match status" value="1"/>
</dbReference>
<dbReference type="AlphaFoldDB" id="A0A2P5B9D5"/>
<dbReference type="InParanoid" id="A0A2P5B9D5"/>
<dbReference type="Proteomes" id="UP000237000">
    <property type="component" value="Unassembled WGS sequence"/>
</dbReference>